<accession>A0AAU9D6N2</accession>
<dbReference type="Gene3D" id="1.10.1740.10">
    <property type="match status" value="1"/>
</dbReference>
<name>A0AAU9D6N2_9BACT</name>
<dbReference type="InterPro" id="IPR007627">
    <property type="entry name" value="RNA_pol_sigma70_r2"/>
</dbReference>
<dbReference type="InterPro" id="IPR014284">
    <property type="entry name" value="RNA_pol_sigma-70_dom"/>
</dbReference>
<sequence length="194" mass="22748">MEEMTRLEFERIYKAYYSRLCAYAYRLVHNYEEARELVVDVFMDIWERKVSLDSEERAKAYLFRAVLYQASNCLNRRDVRRRYMDEALKTETVMENSVDRIVAYKELYGELDKAVDKLPERCREVFELSRFSGMSNGQIAEELKISVKTVEAQMTKALSRIKGHLAGKGVELVGLLLAGKVIQEIGHELFFNFF</sequence>
<dbReference type="EMBL" id="AP025314">
    <property type="protein sequence ID" value="BDD08501.1"/>
    <property type="molecule type" value="Genomic_DNA"/>
</dbReference>
<dbReference type="Proteomes" id="UP001348817">
    <property type="component" value="Chromosome"/>
</dbReference>
<dbReference type="NCBIfam" id="TIGR02937">
    <property type="entry name" value="sigma70-ECF"/>
    <property type="match status" value="1"/>
</dbReference>
<proteinExistence type="inferred from homology"/>
<evidence type="ECO:0000256" key="2">
    <source>
        <dbReference type="ARBA" id="ARBA00023015"/>
    </source>
</evidence>
<evidence type="ECO:0000259" key="6">
    <source>
        <dbReference type="Pfam" id="PF08281"/>
    </source>
</evidence>
<dbReference type="GO" id="GO:0006352">
    <property type="term" value="P:DNA-templated transcription initiation"/>
    <property type="evidence" value="ECO:0007669"/>
    <property type="project" value="InterPro"/>
</dbReference>
<dbReference type="SUPFAM" id="SSF88659">
    <property type="entry name" value="Sigma3 and sigma4 domains of RNA polymerase sigma factors"/>
    <property type="match status" value="1"/>
</dbReference>
<dbReference type="SUPFAM" id="SSF88946">
    <property type="entry name" value="Sigma2 domain of RNA polymerase sigma factors"/>
    <property type="match status" value="1"/>
</dbReference>
<dbReference type="InterPro" id="IPR013324">
    <property type="entry name" value="RNA_pol_sigma_r3/r4-like"/>
</dbReference>
<keyword evidence="4" id="KW-0804">Transcription</keyword>
<evidence type="ECO:0000256" key="3">
    <source>
        <dbReference type="ARBA" id="ARBA00023082"/>
    </source>
</evidence>
<dbReference type="PANTHER" id="PTHR43133:SF46">
    <property type="entry name" value="RNA POLYMERASE SIGMA-70 FACTOR ECF SUBFAMILY"/>
    <property type="match status" value="1"/>
</dbReference>
<evidence type="ECO:0000313" key="7">
    <source>
        <dbReference type="EMBL" id="BDD08501.1"/>
    </source>
</evidence>
<dbReference type="InterPro" id="IPR014327">
    <property type="entry name" value="RNA_pol_sigma70_bacteroid"/>
</dbReference>
<dbReference type="AlphaFoldDB" id="A0AAU9D6N2"/>
<dbReference type="RefSeq" id="WP_338393756.1">
    <property type="nucleotide sequence ID" value="NZ_AP025314.1"/>
</dbReference>
<keyword evidence="3" id="KW-0731">Sigma factor</keyword>
<dbReference type="GO" id="GO:0000428">
    <property type="term" value="C:DNA-directed RNA polymerase complex"/>
    <property type="evidence" value="ECO:0007669"/>
    <property type="project" value="UniProtKB-KW"/>
</dbReference>
<keyword evidence="7" id="KW-0240">DNA-directed RNA polymerase</keyword>
<dbReference type="KEGG" id="fax:FUAX_09330"/>
<organism evidence="7 8">
    <name type="scientific">Fulvitalea axinellae</name>
    <dbReference type="NCBI Taxonomy" id="1182444"/>
    <lineage>
        <taxon>Bacteria</taxon>
        <taxon>Pseudomonadati</taxon>
        <taxon>Bacteroidota</taxon>
        <taxon>Cytophagia</taxon>
        <taxon>Cytophagales</taxon>
        <taxon>Persicobacteraceae</taxon>
        <taxon>Fulvitalea</taxon>
    </lineage>
</organism>
<comment type="similarity">
    <text evidence="1">Belongs to the sigma-70 factor family. ECF subfamily.</text>
</comment>
<evidence type="ECO:0000256" key="1">
    <source>
        <dbReference type="ARBA" id="ARBA00010641"/>
    </source>
</evidence>
<dbReference type="InterPro" id="IPR013249">
    <property type="entry name" value="RNA_pol_sigma70_r4_t2"/>
</dbReference>
<keyword evidence="2" id="KW-0805">Transcription regulation</keyword>
<dbReference type="InterPro" id="IPR013325">
    <property type="entry name" value="RNA_pol_sigma_r2"/>
</dbReference>
<keyword evidence="8" id="KW-1185">Reference proteome</keyword>
<dbReference type="InterPro" id="IPR039425">
    <property type="entry name" value="RNA_pol_sigma-70-like"/>
</dbReference>
<gene>
    <name evidence="7" type="ORF">FUAX_09330</name>
</gene>
<dbReference type="PANTHER" id="PTHR43133">
    <property type="entry name" value="RNA POLYMERASE ECF-TYPE SIGMA FACTO"/>
    <property type="match status" value="1"/>
</dbReference>
<dbReference type="Pfam" id="PF08281">
    <property type="entry name" value="Sigma70_r4_2"/>
    <property type="match status" value="1"/>
</dbReference>
<dbReference type="Pfam" id="PF04542">
    <property type="entry name" value="Sigma70_r2"/>
    <property type="match status" value="1"/>
</dbReference>
<evidence type="ECO:0000259" key="5">
    <source>
        <dbReference type="Pfam" id="PF04542"/>
    </source>
</evidence>
<protein>
    <submittedName>
        <fullName evidence="7">DNA-directed RNA polymerase sigma-70 factor</fullName>
    </submittedName>
</protein>
<dbReference type="NCBIfam" id="TIGR02985">
    <property type="entry name" value="Sig70_bacteroi1"/>
    <property type="match status" value="1"/>
</dbReference>
<dbReference type="Gene3D" id="1.10.10.10">
    <property type="entry name" value="Winged helix-like DNA-binding domain superfamily/Winged helix DNA-binding domain"/>
    <property type="match status" value="1"/>
</dbReference>
<evidence type="ECO:0000313" key="8">
    <source>
        <dbReference type="Proteomes" id="UP001348817"/>
    </source>
</evidence>
<feature type="domain" description="RNA polymerase sigma factor 70 region 4 type 2" evidence="6">
    <location>
        <begin position="110"/>
        <end position="160"/>
    </location>
</feature>
<feature type="domain" description="RNA polymerase sigma-70 region 2" evidence="5">
    <location>
        <begin position="12"/>
        <end position="71"/>
    </location>
</feature>
<dbReference type="GO" id="GO:0016987">
    <property type="term" value="F:sigma factor activity"/>
    <property type="evidence" value="ECO:0007669"/>
    <property type="project" value="UniProtKB-KW"/>
</dbReference>
<dbReference type="InterPro" id="IPR036388">
    <property type="entry name" value="WH-like_DNA-bd_sf"/>
</dbReference>
<reference evidence="7 8" key="1">
    <citation type="submission" date="2021-12" db="EMBL/GenBank/DDBJ databases">
        <title>Genome sequencing of bacteria with rrn-lacking chromosome and rrn-plasmid.</title>
        <authorList>
            <person name="Anda M."/>
            <person name="Iwasaki W."/>
        </authorList>
    </citation>
    <scope>NUCLEOTIDE SEQUENCE [LARGE SCALE GENOMIC DNA]</scope>
    <source>
        <strain evidence="7 8">DSM 100852</strain>
    </source>
</reference>
<evidence type="ECO:0000256" key="4">
    <source>
        <dbReference type="ARBA" id="ARBA00023163"/>
    </source>
</evidence>
<dbReference type="GO" id="GO:0003677">
    <property type="term" value="F:DNA binding"/>
    <property type="evidence" value="ECO:0007669"/>
    <property type="project" value="InterPro"/>
</dbReference>